<sequence length="59" mass="5795">MALPFSATFTSGTATGSTWPLAPALMSGMVSPVGPVIGSPSPLVSQASAFSFVPAARPS</sequence>
<organism evidence="1 2">
    <name type="scientific">Luteolibacter flavescens</name>
    <dbReference type="NCBI Taxonomy" id="1859460"/>
    <lineage>
        <taxon>Bacteria</taxon>
        <taxon>Pseudomonadati</taxon>
        <taxon>Verrucomicrobiota</taxon>
        <taxon>Verrucomicrobiia</taxon>
        <taxon>Verrucomicrobiales</taxon>
        <taxon>Verrucomicrobiaceae</taxon>
        <taxon>Luteolibacter</taxon>
    </lineage>
</organism>
<protein>
    <submittedName>
        <fullName evidence="1">Uncharacterized protein</fullName>
    </submittedName>
</protein>
<dbReference type="Proteomes" id="UP001207930">
    <property type="component" value="Unassembled WGS sequence"/>
</dbReference>
<evidence type="ECO:0000313" key="1">
    <source>
        <dbReference type="EMBL" id="MCW1884557.1"/>
    </source>
</evidence>
<dbReference type="RefSeq" id="WP_264500514.1">
    <property type="nucleotide sequence ID" value="NZ_JAPDDS010000003.1"/>
</dbReference>
<dbReference type="EMBL" id="JAPDDS010000003">
    <property type="protein sequence ID" value="MCW1884557.1"/>
    <property type="molecule type" value="Genomic_DNA"/>
</dbReference>
<keyword evidence="2" id="KW-1185">Reference proteome</keyword>
<evidence type="ECO:0000313" key="2">
    <source>
        <dbReference type="Proteomes" id="UP001207930"/>
    </source>
</evidence>
<name>A0ABT3FM82_9BACT</name>
<accession>A0ABT3FM82</accession>
<comment type="caution">
    <text evidence="1">The sequence shown here is derived from an EMBL/GenBank/DDBJ whole genome shotgun (WGS) entry which is preliminary data.</text>
</comment>
<proteinExistence type="predicted"/>
<gene>
    <name evidence="1" type="ORF">OKA04_07420</name>
</gene>
<reference evidence="1 2" key="1">
    <citation type="submission" date="2022-10" db="EMBL/GenBank/DDBJ databases">
        <title>Luteolibacter flavescens strain MCCC 1K03193, whole genome shotgun sequencing project.</title>
        <authorList>
            <person name="Zhao G."/>
            <person name="Shen L."/>
        </authorList>
    </citation>
    <scope>NUCLEOTIDE SEQUENCE [LARGE SCALE GENOMIC DNA]</scope>
    <source>
        <strain evidence="1 2">MCCC 1K03193</strain>
    </source>
</reference>